<dbReference type="SUPFAM" id="SSF46767">
    <property type="entry name" value="Methylated DNA-protein cysteine methyltransferase, C-terminal domain"/>
    <property type="match status" value="1"/>
</dbReference>
<dbReference type="GO" id="GO:0006281">
    <property type="term" value="P:DNA repair"/>
    <property type="evidence" value="ECO:0007669"/>
    <property type="project" value="UniProtKB-KW"/>
</dbReference>
<protein>
    <recommendedName>
        <fullName evidence="3">methylated-DNA--[protein]-cysteine S-methyltransferase</fullName>
        <ecNumber evidence="3">2.1.1.63</ecNumber>
    </recommendedName>
</protein>
<dbReference type="InterPro" id="IPR036217">
    <property type="entry name" value="MethylDNA_cys_MeTrfase_DNAb"/>
</dbReference>
<gene>
    <name evidence="11" type="ORF">C4S77_09240</name>
</gene>
<dbReference type="EC" id="2.1.1.63" evidence="3"/>
<organism evidence="11 12">
    <name type="scientific">Apibacter adventoris</name>
    <dbReference type="NCBI Taxonomy" id="1679466"/>
    <lineage>
        <taxon>Bacteria</taxon>
        <taxon>Pseudomonadati</taxon>
        <taxon>Bacteroidota</taxon>
        <taxon>Flavobacteriia</taxon>
        <taxon>Flavobacteriales</taxon>
        <taxon>Weeksellaceae</taxon>
        <taxon>Apibacter</taxon>
    </lineage>
</organism>
<evidence type="ECO:0000256" key="5">
    <source>
        <dbReference type="ARBA" id="ARBA00022679"/>
    </source>
</evidence>
<comment type="caution">
    <text evidence="11">The sequence shown here is derived from an EMBL/GenBank/DDBJ whole genome shotgun (WGS) entry which is preliminary data.</text>
</comment>
<dbReference type="FunFam" id="1.10.10.10:FF:000214">
    <property type="entry name" value="Methylated-DNA--protein-cysteine methyltransferase"/>
    <property type="match status" value="1"/>
</dbReference>
<dbReference type="EMBL" id="PSZM01000043">
    <property type="protein sequence ID" value="PQL91030.1"/>
    <property type="molecule type" value="Genomic_DNA"/>
</dbReference>
<dbReference type="Pfam" id="PF01035">
    <property type="entry name" value="DNA_binding_1"/>
    <property type="match status" value="1"/>
</dbReference>
<reference evidence="11 12" key="1">
    <citation type="submission" date="2018-02" db="EMBL/GenBank/DDBJ databases">
        <title>Genome sequences of Apibacter spp., gut symbionts of Asian honey bees.</title>
        <authorList>
            <person name="Kwong W.K."/>
            <person name="Steele M.I."/>
            <person name="Moran N.A."/>
        </authorList>
    </citation>
    <scope>NUCLEOTIDE SEQUENCE [LARGE SCALE GENOMIC DNA]</scope>
    <source>
        <strain evidence="12">wkB301</strain>
    </source>
</reference>
<dbReference type="InterPro" id="IPR001497">
    <property type="entry name" value="MethylDNA_cys_MeTrfase_AS"/>
</dbReference>
<dbReference type="Pfam" id="PF02870">
    <property type="entry name" value="Methyltransf_1N"/>
    <property type="match status" value="1"/>
</dbReference>
<feature type="domain" description="Methylguanine DNA methyltransferase ribonuclease-like" evidence="10">
    <location>
        <begin position="7"/>
        <end position="81"/>
    </location>
</feature>
<dbReference type="GO" id="GO:0032259">
    <property type="term" value="P:methylation"/>
    <property type="evidence" value="ECO:0007669"/>
    <property type="project" value="UniProtKB-KW"/>
</dbReference>
<evidence type="ECO:0000256" key="4">
    <source>
        <dbReference type="ARBA" id="ARBA00022603"/>
    </source>
</evidence>
<dbReference type="Gene3D" id="1.10.10.10">
    <property type="entry name" value="Winged helix-like DNA-binding domain superfamily/Winged helix DNA-binding domain"/>
    <property type="match status" value="1"/>
</dbReference>
<dbReference type="SUPFAM" id="SSF53155">
    <property type="entry name" value="Methylated DNA-protein cysteine methyltransferase domain"/>
    <property type="match status" value="1"/>
</dbReference>
<evidence type="ECO:0000313" key="11">
    <source>
        <dbReference type="EMBL" id="PQL91030.1"/>
    </source>
</evidence>
<evidence type="ECO:0000256" key="6">
    <source>
        <dbReference type="ARBA" id="ARBA00022763"/>
    </source>
</evidence>
<dbReference type="PROSITE" id="PS00374">
    <property type="entry name" value="MGMT"/>
    <property type="match status" value="1"/>
</dbReference>
<keyword evidence="12" id="KW-1185">Reference proteome</keyword>
<proteinExistence type="inferred from homology"/>
<dbReference type="GO" id="GO:0003908">
    <property type="term" value="F:methylated-DNA-[protein]-cysteine S-methyltransferase activity"/>
    <property type="evidence" value="ECO:0007669"/>
    <property type="project" value="UniProtKB-EC"/>
</dbReference>
<evidence type="ECO:0000256" key="2">
    <source>
        <dbReference type="ARBA" id="ARBA00008711"/>
    </source>
</evidence>
<dbReference type="InterPro" id="IPR036388">
    <property type="entry name" value="WH-like_DNA-bd_sf"/>
</dbReference>
<dbReference type="InterPro" id="IPR008332">
    <property type="entry name" value="MethylG_MeTrfase_N"/>
</dbReference>
<evidence type="ECO:0000256" key="3">
    <source>
        <dbReference type="ARBA" id="ARBA00011918"/>
    </source>
</evidence>
<dbReference type="PANTHER" id="PTHR10815:SF5">
    <property type="entry name" value="METHYLATED-DNA--PROTEIN-CYSTEINE METHYLTRANSFERASE"/>
    <property type="match status" value="1"/>
</dbReference>
<evidence type="ECO:0000256" key="7">
    <source>
        <dbReference type="ARBA" id="ARBA00023204"/>
    </source>
</evidence>
<dbReference type="PANTHER" id="PTHR10815">
    <property type="entry name" value="METHYLATED-DNA--PROTEIN-CYSTEINE METHYLTRANSFERASE"/>
    <property type="match status" value="1"/>
</dbReference>
<dbReference type="NCBIfam" id="TIGR00589">
    <property type="entry name" value="ogt"/>
    <property type="match status" value="1"/>
</dbReference>
<dbReference type="CDD" id="cd06445">
    <property type="entry name" value="ATase"/>
    <property type="match status" value="1"/>
</dbReference>
<dbReference type="RefSeq" id="WP_105247297.1">
    <property type="nucleotide sequence ID" value="NZ_PSZM01000043.1"/>
</dbReference>
<dbReference type="Gene3D" id="3.30.160.70">
    <property type="entry name" value="Methylated DNA-protein cysteine methyltransferase domain"/>
    <property type="match status" value="1"/>
</dbReference>
<keyword evidence="5 11" id="KW-0808">Transferase</keyword>
<comment type="catalytic activity">
    <reaction evidence="1">
        <text>a 4-O-methyl-thymidine in DNA + L-cysteinyl-[protein] = a thymidine in DNA + S-methyl-L-cysteinyl-[protein]</text>
        <dbReference type="Rhea" id="RHEA:53428"/>
        <dbReference type="Rhea" id="RHEA-COMP:10131"/>
        <dbReference type="Rhea" id="RHEA-COMP:10132"/>
        <dbReference type="Rhea" id="RHEA-COMP:13555"/>
        <dbReference type="Rhea" id="RHEA-COMP:13556"/>
        <dbReference type="ChEBI" id="CHEBI:29950"/>
        <dbReference type="ChEBI" id="CHEBI:82612"/>
        <dbReference type="ChEBI" id="CHEBI:137386"/>
        <dbReference type="ChEBI" id="CHEBI:137387"/>
        <dbReference type="EC" id="2.1.1.63"/>
    </reaction>
</comment>
<name>A0A2S8A939_9FLAO</name>
<evidence type="ECO:0000259" key="10">
    <source>
        <dbReference type="Pfam" id="PF02870"/>
    </source>
</evidence>
<feature type="domain" description="Methylated-DNA-[protein]-cysteine S-methyltransferase DNA binding" evidence="9">
    <location>
        <begin position="87"/>
        <end position="166"/>
    </location>
</feature>
<dbReference type="OrthoDB" id="9802228at2"/>
<keyword evidence="7" id="KW-0234">DNA repair</keyword>
<evidence type="ECO:0000259" key="9">
    <source>
        <dbReference type="Pfam" id="PF01035"/>
    </source>
</evidence>
<evidence type="ECO:0000313" key="12">
    <source>
        <dbReference type="Proteomes" id="UP000238042"/>
    </source>
</evidence>
<dbReference type="InterPro" id="IPR036631">
    <property type="entry name" value="MGMT_N_sf"/>
</dbReference>
<dbReference type="AlphaFoldDB" id="A0A2S8A939"/>
<evidence type="ECO:0000256" key="8">
    <source>
        <dbReference type="ARBA" id="ARBA00049348"/>
    </source>
</evidence>
<keyword evidence="6" id="KW-0227">DNA damage</keyword>
<comment type="catalytic activity">
    <reaction evidence="8">
        <text>a 6-O-methyl-2'-deoxyguanosine in DNA + L-cysteinyl-[protein] = S-methyl-L-cysteinyl-[protein] + a 2'-deoxyguanosine in DNA</text>
        <dbReference type="Rhea" id="RHEA:24000"/>
        <dbReference type="Rhea" id="RHEA-COMP:10131"/>
        <dbReference type="Rhea" id="RHEA-COMP:10132"/>
        <dbReference type="Rhea" id="RHEA-COMP:11367"/>
        <dbReference type="Rhea" id="RHEA-COMP:11368"/>
        <dbReference type="ChEBI" id="CHEBI:29950"/>
        <dbReference type="ChEBI" id="CHEBI:82612"/>
        <dbReference type="ChEBI" id="CHEBI:85445"/>
        <dbReference type="ChEBI" id="CHEBI:85448"/>
        <dbReference type="EC" id="2.1.1.63"/>
    </reaction>
</comment>
<sequence>MENIEIQYYKTTLGELIIGSFNDKLCLCDWKYRKGRDSVDHRIKNFLKANYLEQSSPVIEKTIFQLEEYINKKRESFSIPLILCGSEFQKSVWKELAHIPYGKTYTYLQLSKNLKNIKAIRAIASANGANAISIIIPCHRIIGSNGDLVGYAGGLATKRKLLQIESSYFQESLF</sequence>
<dbReference type="InterPro" id="IPR014048">
    <property type="entry name" value="MethylDNA_cys_MeTrfase_DNA-bd"/>
</dbReference>
<evidence type="ECO:0000256" key="1">
    <source>
        <dbReference type="ARBA" id="ARBA00001286"/>
    </source>
</evidence>
<keyword evidence="4 11" id="KW-0489">Methyltransferase</keyword>
<dbReference type="Proteomes" id="UP000238042">
    <property type="component" value="Unassembled WGS sequence"/>
</dbReference>
<accession>A0A2S8A939</accession>
<comment type="similarity">
    <text evidence="2">Belongs to the MGMT family.</text>
</comment>